<evidence type="ECO:0000256" key="3">
    <source>
        <dbReference type="ARBA" id="ARBA00022801"/>
    </source>
</evidence>
<dbReference type="SUPFAM" id="SSF52799">
    <property type="entry name" value="(Phosphotyrosine protein) phosphatases II"/>
    <property type="match status" value="1"/>
</dbReference>
<dbReference type="GO" id="GO:0005737">
    <property type="term" value="C:cytoplasm"/>
    <property type="evidence" value="ECO:0007669"/>
    <property type="project" value="TreeGrafter"/>
</dbReference>
<feature type="domain" description="Tyrosine-protein phosphatase" evidence="6">
    <location>
        <begin position="31"/>
        <end position="183"/>
    </location>
</feature>
<dbReference type="GO" id="GO:0033550">
    <property type="term" value="F:MAP kinase tyrosine phosphatase activity"/>
    <property type="evidence" value="ECO:0007669"/>
    <property type="project" value="TreeGrafter"/>
</dbReference>
<dbReference type="EC" id="3.1.3.48" evidence="2"/>
<dbReference type="PROSITE" id="PS50056">
    <property type="entry name" value="TYR_PHOSPHATASE_2"/>
    <property type="match status" value="1"/>
</dbReference>
<keyword evidence="4" id="KW-0904">Protein phosphatase</keyword>
<evidence type="ECO:0000256" key="4">
    <source>
        <dbReference type="ARBA" id="ARBA00022912"/>
    </source>
</evidence>
<dbReference type="GO" id="GO:0017017">
    <property type="term" value="F:MAP kinase tyrosine/serine/threonine phosphatase activity"/>
    <property type="evidence" value="ECO:0007669"/>
    <property type="project" value="TreeGrafter"/>
</dbReference>
<dbReference type="Proteomes" id="UP000184267">
    <property type="component" value="Unassembled WGS sequence"/>
</dbReference>
<dbReference type="PROSITE" id="PS00383">
    <property type="entry name" value="TYR_PHOSPHATASE_1"/>
    <property type="match status" value="1"/>
</dbReference>
<evidence type="ECO:0000256" key="1">
    <source>
        <dbReference type="ARBA" id="ARBA00008601"/>
    </source>
</evidence>
<dbReference type="STRING" id="154538.A0A1M2VER6"/>
<feature type="domain" description="Tyrosine specific protein phosphatases" evidence="7">
    <location>
        <begin position="102"/>
        <end position="162"/>
    </location>
</feature>
<feature type="region of interest" description="Disordered" evidence="5">
    <location>
        <begin position="1"/>
        <end position="26"/>
    </location>
</feature>
<sequence>MPPLSPIVCPSTSHRAPSRYAPTPAQLQTLPPSEIIPRLYVGDLAAAESPQVLATLGITHVLSAMPGHVALPPPSALPHLPPHQTLQRFQLPLQDSPFSELAAFLPRATAWIAAALRDPGARVLVHCVQGVSRSSSIAAAFVLAQYGCTPEQALQLVRSKRPCAQPNPGFVSQLGEYWQTLHAPRGHGGHSTPSR</sequence>
<keyword evidence="9" id="KW-1185">Reference proteome</keyword>
<protein>
    <recommendedName>
        <fullName evidence="2">protein-tyrosine-phosphatase</fullName>
        <ecNumber evidence="2">3.1.3.48</ecNumber>
    </recommendedName>
</protein>
<dbReference type="CDD" id="cd14498">
    <property type="entry name" value="DSP"/>
    <property type="match status" value="1"/>
</dbReference>
<dbReference type="PANTHER" id="PTHR10159:SF511">
    <property type="entry name" value="DUAL SPECIFICITY PROTEIN PHOSPHATASE 1"/>
    <property type="match status" value="1"/>
</dbReference>
<dbReference type="GO" id="GO:0043409">
    <property type="term" value="P:negative regulation of MAPK cascade"/>
    <property type="evidence" value="ECO:0007669"/>
    <property type="project" value="TreeGrafter"/>
</dbReference>
<dbReference type="InterPro" id="IPR000387">
    <property type="entry name" value="Tyr_Pase_dom"/>
</dbReference>
<dbReference type="Gene3D" id="3.90.190.10">
    <property type="entry name" value="Protein tyrosine phosphatase superfamily"/>
    <property type="match status" value="1"/>
</dbReference>
<dbReference type="AlphaFoldDB" id="A0A1M2VER6"/>
<dbReference type="InterPro" id="IPR000340">
    <property type="entry name" value="Dual-sp_phosphatase_cat-dom"/>
</dbReference>
<dbReference type="PRINTS" id="PR01908">
    <property type="entry name" value="ADSPHPHTASE"/>
</dbReference>
<name>A0A1M2VER6_TRAPU</name>
<organism evidence="8 9">
    <name type="scientific">Trametes pubescens</name>
    <name type="common">White-rot fungus</name>
    <dbReference type="NCBI Taxonomy" id="154538"/>
    <lineage>
        <taxon>Eukaryota</taxon>
        <taxon>Fungi</taxon>
        <taxon>Dikarya</taxon>
        <taxon>Basidiomycota</taxon>
        <taxon>Agaricomycotina</taxon>
        <taxon>Agaricomycetes</taxon>
        <taxon>Polyporales</taxon>
        <taxon>Polyporaceae</taxon>
        <taxon>Trametes</taxon>
    </lineage>
</organism>
<dbReference type="EMBL" id="MNAD01001353">
    <property type="protein sequence ID" value="OJT06102.1"/>
    <property type="molecule type" value="Genomic_DNA"/>
</dbReference>
<evidence type="ECO:0000259" key="7">
    <source>
        <dbReference type="PROSITE" id="PS50056"/>
    </source>
</evidence>
<dbReference type="PROSITE" id="PS50054">
    <property type="entry name" value="TYR_PHOSPHATASE_DUAL"/>
    <property type="match status" value="1"/>
</dbReference>
<evidence type="ECO:0000256" key="5">
    <source>
        <dbReference type="SAM" id="MobiDB-lite"/>
    </source>
</evidence>
<gene>
    <name evidence="8" type="ORF">TRAPUB_3037</name>
</gene>
<evidence type="ECO:0000313" key="9">
    <source>
        <dbReference type="Proteomes" id="UP000184267"/>
    </source>
</evidence>
<dbReference type="SMART" id="SM00195">
    <property type="entry name" value="DSPc"/>
    <property type="match status" value="1"/>
</dbReference>
<evidence type="ECO:0000259" key="6">
    <source>
        <dbReference type="PROSITE" id="PS50054"/>
    </source>
</evidence>
<accession>A0A1M2VER6</accession>
<dbReference type="Pfam" id="PF00782">
    <property type="entry name" value="DSPc"/>
    <property type="match status" value="1"/>
</dbReference>
<dbReference type="InterPro" id="IPR016130">
    <property type="entry name" value="Tyr_Pase_AS"/>
</dbReference>
<proteinExistence type="inferred from homology"/>
<evidence type="ECO:0000313" key="8">
    <source>
        <dbReference type="EMBL" id="OJT06102.1"/>
    </source>
</evidence>
<dbReference type="GO" id="GO:0008330">
    <property type="term" value="F:protein tyrosine/threonine phosphatase activity"/>
    <property type="evidence" value="ECO:0007669"/>
    <property type="project" value="TreeGrafter"/>
</dbReference>
<dbReference type="InterPro" id="IPR020422">
    <property type="entry name" value="TYR_PHOSPHATASE_DUAL_dom"/>
</dbReference>
<comment type="caution">
    <text evidence="8">The sequence shown here is derived from an EMBL/GenBank/DDBJ whole genome shotgun (WGS) entry which is preliminary data.</text>
</comment>
<comment type="similarity">
    <text evidence="1">Belongs to the protein-tyrosine phosphatase family. Non-receptor class dual specificity subfamily.</text>
</comment>
<dbReference type="OMA" id="MSIHFQA"/>
<dbReference type="OrthoDB" id="10252009at2759"/>
<evidence type="ECO:0000256" key="2">
    <source>
        <dbReference type="ARBA" id="ARBA00013064"/>
    </source>
</evidence>
<reference evidence="8 9" key="1">
    <citation type="submission" date="2016-10" db="EMBL/GenBank/DDBJ databases">
        <title>Genome sequence of the basidiomycete white-rot fungus Trametes pubescens.</title>
        <authorList>
            <person name="Makela M.R."/>
            <person name="Granchi Z."/>
            <person name="Peng M."/>
            <person name="De Vries R.P."/>
            <person name="Grigoriev I."/>
            <person name="Riley R."/>
            <person name="Hilden K."/>
        </authorList>
    </citation>
    <scope>NUCLEOTIDE SEQUENCE [LARGE SCALE GENOMIC DNA]</scope>
    <source>
        <strain evidence="8 9">FBCC735</strain>
    </source>
</reference>
<dbReference type="InterPro" id="IPR029021">
    <property type="entry name" value="Prot-tyrosine_phosphatase-like"/>
</dbReference>
<keyword evidence="3" id="KW-0378">Hydrolase</keyword>
<dbReference type="PANTHER" id="PTHR10159">
    <property type="entry name" value="DUAL SPECIFICITY PROTEIN PHOSPHATASE"/>
    <property type="match status" value="1"/>
</dbReference>